<dbReference type="SUPFAM" id="SSF48019">
    <property type="entry name" value="post-AAA+ oligomerization domain-like"/>
    <property type="match status" value="1"/>
</dbReference>
<dbReference type="Gene3D" id="3.40.50.300">
    <property type="entry name" value="P-loop containing nucleotide triphosphate hydrolases"/>
    <property type="match status" value="1"/>
</dbReference>
<dbReference type="PANTHER" id="PTHR11669:SF0">
    <property type="entry name" value="PROTEIN STICHEL-LIKE 2"/>
    <property type="match status" value="1"/>
</dbReference>
<dbReference type="InterPro" id="IPR012763">
    <property type="entry name" value="DNA_pol_III_sug/sutau_N"/>
</dbReference>
<dbReference type="FunFam" id="3.40.50.300:FF:000014">
    <property type="entry name" value="DNA polymerase III subunit gamma/tau"/>
    <property type="match status" value="1"/>
</dbReference>
<keyword evidence="15" id="KW-1185">Reference proteome</keyword>
<evidence type="ECO:0000313" key="14">
    <source>
        <dbReference type="EMBL" id="TYK33058.1"/>
    </source>
</evidence>
<evidence type="ECO:0000256" key="12">
    <source>
        <dbReference type="SAM" id="MobiDB-lite"/>
    </source>
</evidence>
<dbReference type="CDD" id="cd18137">
    <property type="entry name" value="HLD_clamp_pol_III_gamma_tau"/>
    <property type="match status" value="1"/>
</dbReference>
<feature type="compositionally biased region" description="Polar residues" evidence="12">
    <location>
        <begin position="428"/>
        <end position="451"/>
    </location>
</feature>
<dbReference type="AlphaFoldDB" id="A0A5D3EB79"/>
<dbReference type="InterPro" id="IPR008921">
    <property type="entry name" value="DNA_pol3_clamp-load_cplx_C"/>
</dbReference>
<dbReference type="PANTHER" id="PTHR11669">
    <property type="entry name" value="REPLICATION FACTOR C / DNA POLYMERASE III GAMMA-TAU SUBUNIT"/>
    <property type="match status" value="1"/>
</dbReference>
<dbReference type="NCBIfam" id="NF004046">
    <property type="entry name" value="PRK05563.1"/>
    <property type="match status" value="1"/>
</dbReference>
<keyword evidence="8 11" id="KW-0067">ATP-binding</keyword>
<sequence>MENYIVSARKYRPSTFESVVGQRALTTTLKNAIATRKLAHAYLFCGPRGVGKTTCARIFAKTINCMNLTAEGEACNECESCVSFNEQRSYNIHELDAASNNSVDDIRQLVEQVRIPPQIGKYKVYIIDEVHMLSTSAFNAFLKTLEEPPHHAIFILATTEKHKILPTILSRCQIYDFNRIGVEDTVEHLSYVAAKEGISAEPEALNVIALKADGGMRDALSIFDQVASFTGGNITYQGVIENLNVLDYDYYFRLTDYLLSNNVSDALLLFNDVLNKGFDGGHFITGLSGHFRDLLVSRDAVTLPLLQVGASIRERYQAQAQKCPLPFLYRAMKLCNDCDLNYRASKNKRLLVELTLIQVAQLTAEGDDAGVGRSPKQQLKPVFSQAAPTASGRPKTVSGRQTTTVESSVQVVSPQSQGASPSPAKATSGRSQADTASSQIVSEQSQATVSVSAERIKPSGSQNATFAMKADALPSEKVSATASSVEAPSKVYRTVAASSVDAGDSSVVKENRKVPRMKISTLGMSIKNPQREETAPAAPADIRKVDSEPEEDFIFNERDLNYYWQEYAGSLPMEQVAIAKRMQVLRPVLLRNSTTFEVVVDNEIAAKDFTALIPELQTYLRGRLKNSKVVMKVRVSASTENVLPVGRVEKFQMMARKNQSLMQLKEEFGLELY</sequence>
<dbReference type="InterPro" id="IPR045085">
    <property type="entry name" value="HLD_clamp_pol_III_gamma_tau"/>
</dbReference>
<dbReference type="InterPro" id="IPR005790">
    <property type="entry name" value="DNA_polIII_delta"/>
</dbReference>
<evidence type="ECO:0000256" key="5">
    <source>
        <dbReference type="ARBA" id="ARBA00022723"/>
    </source>
</evidence>
<evidence type="ECO:0000256" key="9">
    <source>
        <dbReference type="ARBA" id="ARBA00022932"/>
    </source>
</evidence>
<evidence type="ECO:0000313" key="15">
    <source>
        <dbReference type="Proteomes" id="UP000324383"/>
    </source>
</evidence>
<comment type="subunit">
    <text evidence="11">DNA polymerase III contains a core (composed of alpha, epsilon and theta chains) that associates with a tau subunit. This core dimerizes to form the POLIII' complex. PolIII' associates with the gamma complex (composed of gamma, delta, delta', psi and chi chains) and with the beta chain to form the complete DNA polymerase III complex.</text>
</comment>
<evidence type="ECO:0000256" key="8">
    <source>
        <dbReference type="ARBA" id="ARBA00022840"/>
    </source>
</evidence>
<dbReference type="GO" id="GO:0046872">
    <property type="term" value="F:metal ion binding"/>
    <property type="evidence" value="ECO:0007669"/>
    <property type="project" value="UniProtKB-KW"/>
</dbReference>
<dbReference type="Gene3D" id="1.10.8.60">
    <property type="match status" value="1"/>
</dbReference>
<dbReference type="EMBL" id="VKLW01000020">
    <property type="protein sequence ID" value="TYK33058.1"/>
    <property type="molecule type" value="Genomic_DNA"/>
</dbReference>
<evidence type="ECO:0000256" key="11">
    <source>
        <dbReference type="RuleBase" id="RU364063"/>
    </source>
</evidence>
<dbReference type="GO" id="GO:0003677">
    <property type="term" value="F:DNA binding"/>
    <property type="evidence" value="ECO:0007669"/>
    <property type="project" value="InterPro"/>
</dbReference>
<comment type="function">
    <text evidence="11">DNA polymerase III is a complex, multichain enzyme responsible for most of the replicative synthesis in bacteria. This DNA polymerase also exhibits 3' to 5' exonuclease activity.</text>
</comment>
<dbReference type="InterPro" id="IPR003593">
    <property type="entry name" value="AAA+_ATPase"/>
</dbReference>
<feature type="compositionally biased region" description="Low complexity" evidence="12">
    <location>
        <begin position="407"/>
        <end position="426"/>
    </location>
</feature>
<evidence type="ECO:0000256" key="2">
    <source>
        <dbReference type="ARBA" id="ARBA00022679"/>
    </source>
</evidence>
<reference evidence="14 15" key="1">
    <citation type="submission" date="2019-07" db="EMBL/GenBank/DDBJ databases">
        <title>Draft Genome Sequences of Bacteroides pyogenes Strains Isolated from the Uterus Holstein Dairy Cows with Metritis.</title>
        <authorList>
            <person name="Cunha F."/>
            <person name="Galvao K.N."/>
            <person name="Jeon S.J."/>
            <person name="Jeong K.C."/>
        </authorList>
    </citation>
    <scope>NUCLEOTIDE SEQUENCE [LARGE SCALE GENOMIC DNA]</scope>
    <source>
        <strain evidence="14 15">KG-31</strain>
    </source>
</reference>
<comment type="caution">
    <text evidence="14">The sequence shown here is derived from an EMBL/GenBank/DDBJ whole genome shotgun (WGS) entry which is preliminary data.</text>
</comment>
<dbReference type="GO" id="GO:0006261">
    <property type="term" value="P:DNA-templated DNA replication"/>
    <property type="evidence" value="ECO:0007669"/>
    <property type="project" value="TreeGrafter"/>
</dbReference>
<dbReference type="InterPro" id="IPR022754">
    <property type="entry name" value="DNA_pol_III_gamma-3"/>
</dbReference>
<dbReference type="FunFam" id="1.10.8.60:FF:000013">
    <property type="entry name" value="DNA polymerase III subunit gamma/tau"/>
    <property type="match status" value="1"/>
</dbReference>
<proteinExistence type="inferred from homology"/>
<comment type="similarity">
    <text evidence="1 11">Belongs to the DnaX/STICHEL family.</text>
</comment>
<dbReference type="Gene3D" id="1.20.272.10">
    <property type="match status" value="1"/>
</dbReference>
<dbReference type="InterPro" id="IPR027417">
    <property type="entry name" value="P-loop_NTPase"/>
</dbReference>
<dbReference type="PRINTS" id="PR00300">
    <property type="entry name" value="CLPPROTEASEA"/>
</dbReference>
<protein>
    <recommendedName>
        <fullName evidence="11">DNA polymerase III subunit gamma/tau</fullName>
        <ecNumber evidence="11">2.7.7.7</ecNumber>
    </recommendedName>
</protein>
<accession>A0A5D3EB79</accession>
<evidence type="ECO:0000259" key="13">
    <source>
        <dbReference type="SMART" id="SM00382"/>
    </source>
</evidence>
<dbReference type="NCBIfam" id="NF011531">
    <property type="entry name" value="PRK14971.1"/>
    <property type="match status" value="1"/>
</dbReference>
<evidence type="ECO:0000256" key="3">
    <source>
        <dbReference type="ARBA" id="ARBA00022695"/>
    </source>
</evidence>
<feature type="domain" description="AAA+ ATPase" evidence="13">
    <location>
        <begin position="38"/>
        <end position="181"/>
    </location>
</feature>
<dbReference type="Pfam" id="PF22608">
    <property type="entry name" value="DNAX_ATPase_lid"/>
    <property type="match status" value="1"/>
</dbReference>
<gene>
    <name evidence="11" type="primary">dnaX</name>
    <name evidence="14" type="ORF">FNJ60_09425</name>
</gene>
<dbReference type="InterPro" id="IPR050238">
    <property type="entry name" value="DNA_Rep/Repair_Clamp_Loader"/>
</dbReference>
<dbReference type="Pfam" id="PF12169">
    <property type="entry name" value="DNA_pol3_gamma3"/>
    <property type="match status" value="1"/>
</dbReference>
<dbReference type="GO" id="GO:0009360">
    <property type="term" value="C:DNA polymerase III complex"/>
    <property type="evidence" value="ECO:0007669"/>
    <property type="project" value="InterPro"/>
</dbReference>
<keyword evidence="7" id="KW-0862">Zinc</keyword>
<dbReference type="Proteomes" id="UP000324383">
    <property type="component" value="Unassembled WGS sequence"/>
</dbReference>
<dbReference type="RefSeq" id="WP_148730576.1">
    <property type="nucleotide sequence ID" value="NZ_JAXFGO010000012.1"/>
</dbReference>
<dbReference type="InterPro" id="IPR001270">
    <property type="entry name" value="ClpA/B"/>
</dbReference>
<keyword evidence="9 11" id="KW-0239">DNA-directed DNA polymerase</keyword>
<dbReference type="SUPFAM" id="SSF52540">
    <property type="entry name" value="P-loop containing nucleoside triphosphate hydrolases"/>
    <property type="match status" value="1"/>
</dbReference>
<keyword evidence="4 11" id="KW-0235">DNA replication</keyword>
<keyword evidence="2 11" id="KW-0808">Transferase</keyword>
<keyword evidence="5" id="KW-0479">Metal-binding</keyword>
<dbReference type="NCBIfam" id="TIGR02397">
    <property type="entry name" value="dnaX_nterm"/>
    <property type="match status" value="1"/>
</dbReference>
<dbReference type="GO" id="GO:0005524">
    <property type="term" value="F:ATP binding"/>
    <property type="evidence" value="ECO:0007669"/>
    <property type="project" value="UniProtKB-KW"/>
</dbReference>
<dbReference type="CDD" id="cd00009">
    <property type="entry name" value="AAA"/>
    <property type="match status" value="1"/>
</dbReference>
<comment type="catalytic activity">
    <reaction evidence="10 11">
        <text>DNA(n) + a 2'-deoxyribonucleoside 5'-triphosphate = DNA(n+1) + diphosphate</text>
        <dbReference type="Rhea" id="RHEA:22508"/>
        <dbReference type="Rhea" id="RHEA-COMP:17339"/>
        <dbReference type="Rhea" id="RHEA-COMP:17340"/>
        <dbReference type="ChEBI" id="CHEBI:33019"/>
        <dbReference type="ChEBI" id="CHEBI:61560"/>
        <dbReference type="ChEBI" id="CHEBI:173112"/>
        <dbReference type="EC" id="2.7.7.7"/>
    </reaction>
</comment>
<dbReference type="SMART" id="SM00382">
    <property type="entry name" value="AAA"/>
    <property type="match status" value="1"/>
</dbReference>
<evidence type="ECO:0000256" key="10">
    <source>
        <dbReference type="ARBA" id="ARBA00049244"/>
    </source>
</evidence>
<evidence type="ECO:0000256" key="6">
    <source>
        <dbReference type="ARBA" id="ARBA00022741"/>
    </source>
</evidence>
<keyword evidence="3 11" id="KW-0548">Nucleotidyltransferase</keyword>
<evidence type="ECO:0000256" key="7">
    <source>
        <dbReference type="ARBA" id="ARBA00022833"/>
    </source>
</evidence>
<dbReference type="NCBIfam" id="TIGR01128">
    <property type="entry name" value="holA"/>
    <property type="match status" value="1"/>
</dbReference>
<dbReference type="EC" id="2.7.7.7" evidence="11"/>
<name>A0A5D3EB79_9BACE</name>
<feature type="region of interest" description="Disordered" evidence="12">
    <location>
        <begin position="367"/>
        <end position="456"/>
    </location>
</feature>
<dbReference type="Pfam" id="PF13177">
    <property type="entry name" value="DNA_pol3_delta2"/>
    <property type="match status" value="1"/>
</dbReference>
<evidence type="ECO:0000256" key="1">
    <source>
        <dbReference type="ARBA" id="ARBA00006360"/>
    </source>
</evidence>
<organism evidence="14 15">
    <name type="scientific">Bacteroides pyogenes</name>
    <dbReference type="NCBI Taxonomy" id="310300"/>
    <lineage>
        <taxon>Bacteria</taxon>
        <taxon>Pseudomonadati</taxon>
        <taxon>Bacteroidota</taxon>
        <taxon>Bacteroidia</taxon>
        <taxon>Bacteroidales</taxon>
        <taxon>Bacteroidaceae</taxon>
        <taxon>Bacteroides</taxon>
    </lineage>
</organism>
<keyword evidence="6 11" id="KW-0547">Nucleotide-binding</keyword>
<dbReference type="GO" id="GO:0003887">
    <property type="term" value="F:DNA-directed DNA polymerase activity"/>
    <property type="evidence" value="ECO:0007669"/>
    <property type="project" value="UniProtKB-KW"/>
</dbReference>
<evidence type="ECO:0000256" key="4">
    <source>
        <dbReference type="ARBA" id="ARBA00022705"/>
    </source>
</evidence>